<organism evidence="2 3">
    <name type="scientific">Albibacterium bauzanense</name>
    <dbReference type="NCBI Taxonomy" id="653929"/>
    <lineage>
        <taxon>Bacteria</taxon>
        <taxon>Pseudomonadati</taxon>
        <taxon>Bacteroidota</taxon>
        <taxon>Sphingobacteriia</taxon>
        <taxon>Sphingobacteriales</taxon>
        <taxon>Sphingobacteriaceae</taxon>
        <taxon>Albibacterium</taxon>
    </lineage>
</organism>
<evidence type="ECO:0000313" key="3">
    <source>
        <dbReference type="Proteomes" id="UP000294616"/>
    </source>
</evidence>
<dbReference type="EMBL" id="SMGO01000002">
    <property type="protein sequence ID" value="TCK83262.1"/>
    <property type="molecule type" value="Genomic_DNA"/>
</dbReference>
<gene>
    <name evidence="2" type="ORF">C8N28_1852</name>
</gene>
<accession>A0A4R1LWK9</accession>
<proteinExistence type="predicted"/>
<dbReference type="Proteomes" id="UP000294616">
    <property type="component" value="Unassembled WGS sequence"/>
</dbReference>
<keyword evidence="1" id="KW-0812">Transmembrane</keyword>
<keyword evidence="1" id="KW-0472">Membrane</keyword>
<protein>
    <submittedName>
        <fullName evidence="2">Uncharacterized protein</fullName>
    </submittedName>
</protein>
<evidence type="ECO:0000256" key="1">
    <source>
        <dbReference type="SAM" id="Phobius"/>
    </source>
</evidence>
<evidence type="ECO:0000313" key="2">
    <source>
        <dbReference type="EMBL" id="TCK83262.1"/>
    </source>
</evidence>
<dbReference type="AlphaFoldDB" id="A0A4R1LWK9"/>
<keyword evidence="1" id="KW-1133">Transmembrane helix</keyword>
<keyword evidence="3" id="KW-1185">Reference proteome</keyword>
<comment type="caution">
    <text evidence="2">The sequence shown here is derived from an EMBL/GenBank/DDBJ whole genome shotgun (WGS) entry which is preliminary data.</text>
</comment>
<feature type="transmembrane region" description="Helical" evidence="1">
    <location>
        <begin position="33"/>
        <end position="51"/>
    </location>
</feature>
<name>A0A4R1LWK9_9SPHI</name>
<dbReference type="RefSeq" id="WP_132224090.1">
    <property type="nucleotide sequence ID" value="NZ_SMGO01000002.1"/>
</dbReference>
<reference evidence="2 3" key="1">
    <citation type="submission" date="2019-03" db="EMBL/GenBank/DDBJ databases">
        <title>Genomic Encyclopedia of Archaeal and Bacterial Type Strains, Phase II (KMG-II): from individual species to whole genera.</title>
        <authorList>
            <person name="Goeker M."/>
        </authorList>
    </citation>
    <scope>NUCLEOTIDE SEQUENCE [LARGE SCALE GENOMIC DNA]</scope>
    <source>
        <strain evidence="2 3">DSM 22554</strain>
    </source>
</reference>
<dbReference type="OrthoDB" id="799516at2"/>
<feature type="transmembrane region" description="Helical" evidence="1">
    <location>
        <begin position="6"/>
        <end position="24"/>
    </location>
</feature>
<sequence length="64" mass="7533">MDTPSLFFLIVFAVPMVILLFWIIRKDKKNRKWGYIVLSVIVIAALYVAFFKAPSYHEIFPNIK</sequence>